<accession>A0ACB0IYV7</accession>
<evidence type="ECO:0000313" key="1">
    <source>
        <dbReference type="EMBL" id="CAJ2637829.1"/>
    </source>
</evidence>
<gene>
    <name evidence="1" type="ORF">MILVUS5_LOCUS8132</name>
</gene>
<keyword evidence="2" id="KW-1185">Reference proteome</keyword>
<proteinExistence type="predicted"/>
<dbReference type="Proteomes" id="UP001177021">
    <property type="component" value="Unassembled WGS sequence"/>
</dbReference>
<dbReference type="EMBL" id="CASHSV030000013">
    <property type="protein sequence ID" value="CAJ2637829.1"/>
    <property type="molecule type" value="Genomic_DNA"/>
</dbReference>
<reference evidence="1" key="1">
    <citation type="submission" date="2023-10" db="EMBL/GenBank/DDBJ databases">
        <authorList>
            <person name="Rodriguez Cubillos JULIANA M."/>
            <person name="De Vega J."/>
        </authorList>
    </citation>
    <scope>NUCLEOTIDE SEQUENCE</scope>
</reference>
<comment type="caution">
    <text evidence="1">The sequence shown here is derived from an EMBL/GenBank/DDBJ whole genome shotgun (WGS) entry which is preliminary data.</text>
</comment>
<name>A0ACB0IYV7_TRIPR</name>
<protein>
    <submittedName>
        <fullName evidence="1">Uncharacterized protein</fullName>
    </submittedName>
</protein>
<organism evidence="1 2">
    <name type="scientific">Trifolium pratense</name>
    <name type="common">Red clover</name>
    <dbReference type="NCBI Taxonomy" id="57577"/>
    <lineage>
        <taxon>Eukaryota</taxon>
        <taxon>Viridiplantae</taxon>
        <taxon>Streptophyta</taxon>
        <taxon>Embryophyta</taxon>
        <taxon>Tracheophyta</taxon>
        <taxon>Spermatophyta</taxon>
        <taxon>Magnoliopsida</taxon>
        <taxon>eudicotyledons</taxon>
        <taxon>Gunneridae</taxon>
        <taxon>Pentapetalae</taxon>
        <taxon>rosids</taxon>
        <taxon>fabids</taxon>
        <taxon>Fabales</taxon>
        <taxon>Fabaceae</taxon>
        <taxon>Papilionoideae</taxon>
        <taxon>50 kb inversion clade</taxon>
        <taxon>NPAAA clade</taxon>
        <taxon>Hologalegina</taxon>
        <taxon>IRL clade</taxon>
        <taxon>Trifolieae</taxon>
        <taxon>Trifolium</taxon>
    </lineage>
</organism>
<sequence length="858" mass="95903">MPRTTNPTNKDLDESIQAATQQFEETNSRLTASLGEVNTAIADTNNRLAEELGILHTKFDNQQHSFQRDLAATQESLKIFIAEAFKAYVAPATTATTTPAATSTVSAAVCDTTEPDSAVTVTAAATSTTTTNVITEAGNLPSPSVPPGYEIIINPTPIPIQIPIHTTPPPLTLPLNHTTQNFLSTPIQTPLHTTTIPFTLPTHHNIPIFPTTPITIPLQPPYQIGTYTPPVMNTSIYPPLQPPPPPPFPPPPPQTANTTTPPFFPYQSPYYTPPPQQFPSYPNFLQNSSLPQTHNNPHPHFRNPKIEMGTFDGTNALDWLFQAEQFFLFYNVPLENRLPMVAFYMKGEALSWYKWMFQNNQLTDWHSFSRDLELRFGPSTYENHQAQLFKLKQTGTVSEYQANFEKLANRVMGLPADAMLNCFISGLQPDIKNELAIQRPYTISQAIGLAKLVEAKVRDSKPRFQRPFTPNTNIPSQPNKPNTFNPNFPKIPTQANTPKPTPTTTPRLLIRRLSPAQMQERRALGLCYNCDEKWVVGHRCATGRYLLLILDPEEQMETVDQQIESETEPENIVTAEETYFQLSPQALTGQFSPQTLKFKGLLHGLPVTVLIDTGSTHNILQPRIASHLQIPFQPIPNFSVMVGNGSHIQCSGLCHDVPITLQNKLFHIPFYLLPIEGADVVLGMEWLRKLGPISADFSIPSISFTHENNEVTLQGDPQYLPQHSTYHQICHLLHTDSIASMHLLSYTPTTEAETNPTKQTQLTIDSISHTLPPEISQLLHHYPTVFDTPHGLPPSRQHDHSIPLLPNTTPVNVKPYRYPHSQKEAMTAIIHDMLKEGIIVPSNSPYSSPVLLRLFLRK</sequence>
<evidence type="ECO:0000313" key="2">
    <source>
        <dbReference type="Proteomes" id="UP001177021"/>
    </source>
</evidence>